<feature type="signal peptide" evidence="2">
    <location>
        <begin position="1"/>
        <end position="27"/>
    </location>
</feature>
<gene>
    <name evidence="3" type="ORF">MTP13_08730</name>
</gene>
<feature type="region of interest" description="Disordered" evidence="1">
    <location>
        <begin position="34"/>
        <end position="55"/>
    </location>
</feature>
<keyword evidence="4" id="KW-1185">Reference proteome</keyword>
<dbReference type="Proteomes" id="UP000831304">
    <property type="component" value="Chromosome"/>
</dbReference>
<sequence length="148" mass="15364">MVSSTGIRRASLAAAALASVFLLSACAPGTSPVENFPGLPEAEHGEAGHETGGDESALQAQWLELGGKLAVTTFGSSTCPVIGTDIKVLEPAGEGNTVEIVVPEPDATTPCTMDYVPHTTVFWTPMNVTTTEKLTVRLGDEQTVVPIK</sequence>
<dbReference type="RefSeq" id="WP_243570688.1">
    <property type="nucleotide sequence ID" value="NZ_BAAARD010000001.1"/>
</dbReference>
<dbReference type="EMBL" id="CP094533">
    <property type="protein sequence ID" value="UOE27843.1"/>
    <property type="molecule type" value="Genomic_DNA"/>
</dbReference>
<organism evidence="3 4">
    <name type="scientific">Agromyces soli</name>
    <dbReference type="NCBI Taxonomy" id="659012"/>
    <lineage>
        <taxon>Bacteria</taxon>
        <taxon>Bacillati</taxon>
        <taxon>Actinomycetota</taxon>
        <taxon>Actinomycetes</taxon>
        <taxon>Micrococcales</taxon>
        <taxon>Microbacteriaceae</taxon>
        <taxon>Agromyces</taxon>
    </lineage>
</organism>
<evidence type="ECO:0008006" key="5">
    <source>
        <dbReference type="Google" id="ProtNLM"/>
    </source>
</evidence>
<accession>A0ABY4B196</accession>
<evidence type="ECO:0000256" key="1">
    <source>
        <dbReference type="SAM" id="MobiDB-lite"/>
    </source>
</evidence>
<evidence type="ECO:0000313" key="4">
    <source>
        <dbReference type="Proteomes" id="UP000831304"/>
    </source>
</evidence>
<proteinExistence type="predicted"/>
<keyword evidence="2" id="KW-0732">Signal</keyword>
<feature type="chain" id="PRO_5045817840" description="Lipoprotein" evidence="2">
    <location>
        <begin position="28"/>
        <end position="148"/>
    </location>
</feature>
<reference evidence="3 4" key="1">
    <citation type="submission" date="2022-03" db="EMBL/GenBank/DDBJ databases">
        <title>Agromyces sp. isolated from the gut of P. brevitarsis seulensis larvae.</title>
        <authorList>
            <person name="Won M."/>
            <person name="Kwon S.-W."/>
        </authorList>
    </citation>
    <scope>NUCLEOTIDE SEQUENCE [LARGE SCALE GENOMIC DNA]</scope>
    <source>
        <strain evidence="3 4">KACC 16215</strain>
    </source>
</reference>
<evidence type="ECO:0000313" key="3">
    <source>
        <dbReference type="EMBL" id="UOE27843.1"/>
    </source>
</evidence>
<feature type="compositionally biased region" description="Basic and acidic residues" evidence="1">
    <location>
        <begin position="41"/>
        <end position="52"/>
    </location>
</feature>
<evidence type="ECO:0000256" key="2">
    <source>
        <dbReference type="SAM" id="SignalP"/>
    </source>
</evidence>
<name>A0ABY4B196_9MICO</name>
<protein>
    <recommendedName>
        <fullName evidence="5">Lipoprotein</fullName>
    </recommendedName>
</protein>